<feature type="region of interest" description="Disordered" evidence="7">
    <location>
        <begin position="15"/>
        <end position="52"/>
    </location>
</feature>
<evidence type="ECO:0000256" key="4">
    <source>
        <dbReference type="ARBA" id="ARBA00022552"/>
    </source>
</evidence>
<comment type="caution">
    <text evidence="8">The sequence shown here is derived from an EMBL/GenBank/DDBJ whole genome shotgun (WGS) entry which is preliminary data.</text>
</comment>
<name>A0ABR2WUZ6_9FUNG</name>
<dbReference type="Pfam" id="PF04147">
    <property type="entry name" value="Nop14"/>
    <property type="match status" value="1"/>
</dbReference>
<organism evidence="8 9">
    <name type="scientific">Basidiobolus ranarum</name>
    <dbReference type="NCBI Taxonomy" id="34480"/>
    <lineage>
        <taxon>Eukaryota</taxon>
        <taxon>Fungi</taxon>
        <taxon>Fungi incertae sedis</taxon>
        <taxon>Zoopagomycota</taxon>
        <taxon>Entomophthoromycotina</taxon>
        <taxon>Basidiobolomycetes</taxon>
        <taxon>Basidiobolales</taxon>
        <taxon>Basidiobolaceae</taxon>
        <taxon>Basidiobolus</taxon>
    </lineage>
</organism>
<comment type="similarity">
    <text evidence="2">Belongs to the NOP14 family.</text>
</comment>
<keyword evidence="9" id="KW-1185">Reference proteome</keyword>
<dbReference type="EMBL" id="JASJQH010000291">
    <property type="protein sequence ID" value="KAK9765272.1"/>
    <property type="molecule type" value="Genomic_DNA"/>
</dbReference>
<evidence type="ECO:0000313" key="9">
    <source>
        <dbReference type="Proteomes" id="UP001479436"/>
    </source>
</evidence>
<evidence type="ECO:0000256" key="7">
    <source>
        <dbReference type="SAM" id="MobiDB-lite"/>
    </source>
</evidence>
<dbReference type="PANTHER" id="PTHR23183">
    <property type="entry name" value="NOP14"/>
    <property type="match status" value="1"/>
</dbReference>
<feature type="compositionally biased region" description="Acidic residues" evidence="7">
    <location>
        <begin position="353"/>
        <end position="366"/>
    </location>
</feature>
<feature type="region of interest" description="Disordered" evidence="7">
    <location>
        <begin position="193"/>
        <end position="216"/>
    </location>
</feature>
<keyword evidence="5" id="KW-0539">Nucleus</keyword>
<keyword evidence="4" id="KW-0698">rRNA processing</keyword>
<evidence type="ECO:0000256" key="6">
    <source>
        <dbReference type="ARBA" id="ARBA00024695"/>
    </source>
</evidence>
<proteinExistence type="inferred from homology"/>
<gene>
    <name evidence="8" type="primary">NOP14</name>
    <name evidence="8" type="ORF">K7432_006526</name>
</gene>
<feature type="region of interest" description="Disordered" evidence="7">
    <location>
        <begin position="873"/>
        <end position="892"/>
    </location>
</feature>
<evidence type="ECO:0000256" key="3">
    <source>
        <dbReference type="ARBA" id="ARBA00022517"/>
    </source>
</evidence>
<feature type="region of interest" description="Disordered" evidence="7">
    <location>
        <begin position="264"/>
        <end position="457"/>
    </location>
</feature>
<evidence type="ECO:0000256" key="5">
    <source>
        <dbReference type="ARBA" id="ARBA00023242"/>
    </source>
</evidence>
<feature type="compositionally biased region" description="Acidic residues" evidence="7">
    <location>
        <begin position="384"/>
        <end position="431"/>
    </location>
</feature>
<dbReference type="InterPro" id="IPR007276">
    <property type="entry name" value="Nop14"/>
</dbReference>
<comment type="subcellular location">
    <subcellularLocation>
        <location evidence="1">Nucleus</location>
        <location evidence="1">Nucleolus</location>
    </subcellularLocation>
</comment>
<sequence>MTEGERKVSALKRLKSSLREAGVIGQQSRASTSKKSKKRGRPSEVGKNGVREKLNTISNALNPFELKVSKTKYDVVGRKVKGSQGRPGLSKQIGQENRKKTLLVEMQNKNKAGGFVDRRFGENDPNMTPEEKMLERFSKERQQRNRKAELFNLEDEDLTHYGQSLADMDDFDEAGLGMSDDENGQIDRTTVSMSHFGGFEPTPEELDDPDRKKSKAEVMKEVIAKSKFHKYERQKLKEEDDDLRQELDDGLKDIQSILFAEAMKKEAAAREKMEPKEEKSERDEAYDTLVREMVFEKRARASDRQKTEEELALEEKEKLERAERHRKRRMEGLDSDSESEESKPKRKRKSAGDDLEDDFQEEEFELDQFGNKVPKLYNIHDDQPSGEEESDEDDEEESGSEEEEEESDEEEEDDYADLDEDAMEEASDDEDVSKATAVKSSKQVANGEKTELPFTFPAPNNHDDLLELIGGYSLEDQMTIIHRIRVLHHIRLGAGNRQKLETLFTVLVDHLKYLGQQNPIPLANINALTKHILELSQQMPEVAAEYAMSDITSSQKTLNKALVAGTKSGMPSADELLTFKLYGHIFPTSDLQHVVITPLMLMIGQYLGQCSIRNGRDLLSGLFLSNIVLEFQSLSKRIVPEAHNFLLSALYHLAPLEQSETIPGWFPLIDEYFGKWTEELDNTKLKSAKPQLINFGELLASSKVTPEFFETAEFRATALKMIVHLIGESAVLYCSTAAFLELFTPALELIRSVQQKKFSTELKKVFSDVEDKLARLLKHATDRRKPLQLQKHKAIAIASYLPKFEENYSIDKHYDPDRERSEMNKLKNQFKKERKGAIRELRKDNQFVARERIKTVKEKDVAYHSKMRSIMGNLSEAQGEMNKADKKKKNKF</sequence>
<evidence type="ECO:0000313" key="8">
    <source>
        <dbReference type="EMBL" id="KAK9765272.1"/>
    </source>
</evidence>
<evidence type="ECO:0000256" key="2">
    <source>
        <dbReference type="ARBA" id="ARBA00007466"/>
    </source>
</evidence>
<protein>
    <submittedName>
        <fullName evidence="8">Nucleolar complex protein 14</fullName>
    </submittedName>
</protein>
<comment type="function">
    <text evidence="6">Involved in nucleolar processing of pre-18S ribosomal RNA. Has a role in the nuclear export of 40S pre-ribosomal subunit to the cytoplasm.</text>
</comment>
<feature type="compositionally biased region" description="Basic and acidic residues" evidence="7">
    <location>
        <begin position="41"/>
        <end position="52"/>
    </location>
</feature>
<dbReference type="Proteomes" id="UP001479436">
    <property type="component" value="Unassembled WGS sequence"/>
</dbReference>
<keyword evidence="3" id="KW-0690">Ribosome biogenesis</keyword>
<feature type="region of interest" description="Disordered" evidence="7">
    <location>
        <begin position="78"/>
        <end position="99"/>
    </location>
</feature>
<dbReference type="PANTHER" id="PTHR23183:SF0">
    <property type="entry name" value="NUCLEOLAR PROTEIN 14"/>
    <property type="match status" value="1"/>
</dbReference>
<accession>A0ABR2WUZ6</accession>
<reference evidence="8 9" key="1">
    <citation type="submission" date="2023-04" db="EMBL/GenBank/DDBJ databases">
        <title>Genome of Basidiobolus ranarum AG-B5.</title>
        <authorList>
            <person name="Stajich J.E."/>
            <person name="Carter-House D."/>
            <person name="Gryganskyi A."/>
        </authorList>
    </citation>
    <scope>NUCLEOTIDE SEQUENCE [LARGE SCALE GENOMIC DNA]</scope>
    <source>
        <strain evidence="8 9">AG-B5</strain>
    </source>
</reference>
<feature type="compositionally biased region" description="Basic and acidic residues" evidence="7">
    <location>
        <begin position="264"/>
        <end position="323"/>
    </location>
</feature>
<evidence type="ECO:0000256" key="1">
    <source>
        <dbReference type="ARBA" id="ARBA00004604"/>
    </source>
</evidence>